<protein>
    <submittedName>
        <fullName evidence="2">Uncharacterized protein</fullName>
    </submittedName>
</protein>
<feature type="transmembrane region" description="Helical" evidence="1">
    <location>
        <begin position="40"/>
        <end position="59"/>
    </location>
</feature>
<sequence>MSGRSRSSSRVVRHVLATCAVAAGVCVVAAATGHGGNAPLILLAAPVVGATGGLAAKWARSNDRRS</sequence>
<keyword evidence="1" id="KW-1133">Transmembrane helix</keyword>
<proteinExistence type="predicted"/>
<dbReference type="AlphaFoldDB" id="A0A1L7RHF3"/>
<reference evidence="2" key="1">
    <citation type="submission" date="2014-07" db="EMBL/GenBank/DDBJ databases">
        <authorList>
            <person name="Zhang J.E."/>
            <person name="Yang H."/>
            <person name="Guo J."/>
            <person name="Deng Z."/>
            <person name="Luo H."/>
            <person name="Luo M."/>
            <person name="Zhao B."/>
        </authorList>
    </citation>
    <scope>NUCLEOTIDE SEQUENCE</scope>
    <source>
        <strain evidence="2">AM4</strain>
    </source>
</reference>
<name>A0A1L7RHF3_9ACTO</name>
<dbReference type="EMBL" id="LK995494">
    <property type="protein sequence ID" value="CED91066.1"/>
    <property type="molecule type" value="Genomic_DNA"/>
</dbReference>
<dbReference type="RefSeq" id="WP_210579827.1">
    <property type="nucleotide sequence ID" value="NZ_LK995494.1"/>
</dbReference>
<keyword evidence="1" id="KW-0472">Membrane</keyword>
<evidence type="ECO:0000256" key="1">
    <source>
        <dbReference type="SAM" id="Phobius"/>
    </source>
</evidence>
<keyword evidence="1" id="KW-0812">Transmembrane</keyword>
<gene>
    <name evidence="2" type="ORF">AAM4_1234</name>
</gene>
<organism evidence="2">
    <name type="scientific">Actinomyces succiniciruminis</name>
    <dbReference type="NCBI Taxonomy" id="1522002"/>
    <lineage>
        <taxon>Bacteria</taxon>
        <taxon>Bacillati</taxon>
        <taxon>Actinomycetota</taxon>
        <taxon>Actinomycetes</taxon>
        <taxon>Actinomycetales</taxon>
        <taxon>Actinomycetaceae</taxon>
        <taxon>Actinomyces</taxon>
    </lineage>
</organism>
<accession>A0A1L7RHF3</accession>
<evidence type="ECO:0000313" key="2">
    <source>
        <dbReference type="EMBL" id="CED91066.1"/>
    </source>
</evidence>